<accession>A0A6P1W3H5</accession>
<protein>
    <submittedName>
        <fullName evidence="1">Uncharacterized protein</fullName>
    </submittedName>
</protein>
<sequence length="88" mass="10033">MAVVNLDPTDESRKQEVDRLWHILPNQDPKYAGNYVIPIAFILGEGGQDRLKPISNQEDKFSIQGSYMLLKEVSVTGWLECERRALSN</sequence>
<evidence type="ECO:0000313" key="2">
    <source>
        <dbReference type="Proteomes" id="UP000464577"/>
    </source>
</evidence>
<proteinExistence type="predicted"/>
<organism evidence="1 2">
    <name type="scientific">Spirosoma endbachense</name>
    <dbReference type="NCBI Taxonomy" id="2666025"/>
    <lineage>
        <taxon>Bacteria</taxon>
        <taxon>Pseudomonadati</taxon>
        <taxon>Bacteroidota</taxon>
        <taxon>Cytophagia</taxon>
        <taxon>Cytophagales</taxon>
        <taxon>Cytophagaceae</taxon>
        <taxon>Spirosoma</taxon>
    </lineage>
</organism>
<dbReference type="RefSeq" id="WP_162388669.1">
    <property type="nucleotide sequence ID" value="NZ_CP045997.1"/>
</dbReference>
<dbReference type="AlphaFoldDB" id="A0A6P1W3H5"/>
<dbReference type="KEGG" id="senf:GJR95_26075"/>
<dbReference type="Proteomes" id="UP000464577">
    <property type="component" value="Chromosome"/>
</dbReference>
<gene>
    <name evidence="1" type="ORF">GJR95_26075</name>
</gene>
<dbReference type="EMBL" id="CP045997">
    <property type="protein sequence ID" value="QHV98256.1"/>
    <property type="molecule type" value="Genomic_DNA"/>
</dbReference>
<reference evidence="1 2" key="1">
    <citation type="submission" date="2019-11" db="EMBL/GenBank/DDBJ databases">
        <title>Spirosoma endbachense sp. nov., isolated from a natural salt meadow.</title>
        <authorList>
            <person name="Rojas J."/>
            <person name="Ambika Manirajan B."/>
            <person name="Ratering S."/>
            <person name="Suarez C."/>
            <person name="Geissler-Plaum R."/>
            <person name="Schnell S."/>
        </authorList>
    </citation>
    <scope>NUCLEOTIDE SEQUENCE [LARGE SCALE GENOMIC DNA]</scope>
    <source>
        <strain evidence="1 2">I-24</strain>
    </source>
</reference>
<evidence type="ECO:0000313" key="1">
    <source>
        <dbReference type="EMBL" id="QHV98256.1"/>
    </source>
</evidence>
<name>A0A6P1W3H5_9BACT</name>
<keyword evidence="2" id="KW-1185">Reference proteome</keyword>